<dbReference type="InterPro" id="IPR004045">
    <property type="entry name" value="Glutathione_S-Trfase_N"/>
</dbReference>
<dbReference type="InterPro" id="IPR004046">
    <property type="entry name" value="GST_C"/>
</dbReference>
<dbReference type="FunFam" id="3.40.30.10:FF:000123">
    <property type="entry name" value="Glutathione transferase o1"/>
    <property type="match status" value="1"/>
</dbReference>
<evidence type="ECO:0000256" key="9">
    <source>
        <dbReference type="ARBA" id="ARBA00048353"/>
    </source>
</evidence>
<dbReference type="SFLD" id="SFLDS00019">
    <property type="entry name" value="Glutathione_Transferase_(cytos"/>
    <property type="match status" value="1"/>
</dbReference>
<dbReference type="InterPro" id="IPR005442">
    <property type="entry name" value="GST_omega"/>
</dbReference>
<dbReference type="PROSITE" id="PS50405">
    <property type="entry name" value="GST_CTER"/>
    <property type="match status" value="1"/>
</dbReference>
<dbReference type="InterPro" id="IPR036249">
    <property type="entry name" value="Thioredoxin-like_sf"/>
</dbReference>
<organism evidence="13 14">
    <name type="scientific">Oceanicoccus sagamiensis</name>
    <dbReference type="NCBI Taxonomy" id="716816"/>
    <lineage>
        <taxon>Bacteria</taxon>
        <taxon>Pseudomonadati</taxon>
        <taxon>Pseudomonadota</taxon>
        <taxon>Gammaproteobacteria</taxon>
        <taxon>Cellvibrionales</taxon>
        <taxon>Spongiibacteraceae</taxon>
        <taxon>Oceanicoccus</taxon>
    </lineage>
</organism>
<evidence type="ECO:0000256" key="1">
    <source>
        <dbReference type="ARBA" id="ARBA00012436"/>
    </source>
</evidence>
<dbReference type="InterPro" id="IPR050983">
    <property type="entry name" value="GST_Omega/HSP26"/>
</dbReference>
<gene>
    <name evidence="13" type="ORF">BST96_04245</name>
</gene>
<dbReference type="RefSeq" id="WP_085757500.1">
    <property type="nucleotide sequence ID" value="NZ_CP019343.1"/>
</dbReference>
<reference evidence="13 14" key="1">
    <citation type="submission" date="2016-11" db="EMBL/GenBank/DDBJ databases">
        <title>Trade-off between light-utilization and light-protection in marine flavobacteria.</title>
        <authorList>
            <person name="Kumagai Y."/>
        </authorList>
    </citation>
    <scope>NUCLEOTIDE SEQUENCE [LARGE SCALE GENOMIC DNA]</scope>
    <source>
        <strain evidence="13 14">NBRC 107125</strain>
    </source>
</reference>
<evidence type="ECO:0000256" key="4">
    <source>
        <dbReference type="ARBA" id="ARBA00022679"/>
    </source>
</evidence>
<dbReference type="SFLD" id="SFLDG00358">
    <property type="entry name" value="Main_(cytGST)"/>
    <property type="match status" value="1"/>
</dbReference>
<dbReference type="PROSITE" id="PS51354">
    <property type="entry name" value="GLUTAREDOXIN_2"/>
    <property type="match status" value="1"/>
</dbReference>
<feature type="domain" description="GST N-terminal" evidence="11">
    <location>
        <begin position="3"/>
        <end position="81"/>
    </location>
</feature>
<evidence type="ECO:0000256" key="6">
    <source>
        <dbReference type="ARBA" id="ARBA00032186"/>
    </source>
</evidence>
<evidence type="ECO:0000256" key="3">
    <source>
        <dbReference type="ARBA" id="ARBA00013060"/>
    </source>
</evidence>
<name>A0A1X9NCY5_9GAMM</name>
<feature type="domain" description="GST C-terminal" evidence="12">
    <location>
        <begin position="86"/>
        <end position="211"/>
    </location>
</feature>
<dbReference type="PROSITE" id="PS50404">
    <property type="entry name" value="GST_NTER"/>
    <property type="match status" value="1"/>
</dbReference>
<dbReference type="CDD" id="cd00570">
    <property type="entry name" value="GST_N_family"/>
    <property type="match status" value="1"/>
</dbReference>
<evidence type="ECO:0000259" key="12">
    <source>
        <dbReference type="PROSITE" id="PS50405"/>
    </source>
</evidence>
<evidence type="ECO:0000256" key="10">
    <source>
        <dbReference type="ARBA" id="ARBA00049544"/>
    </source>
</evidence>
<dbReference type="GO" id="GO:0045174">
    <property type="term" value="F:glutathione dehydrogenase (ascorbate) activity"/>
    <property type="evidence" value="ECO:0007669"/>
    <property type="project" value="UniProtKB-EC"/>
</dbReference>
<evidence type="ECO:0000313" key="13">
    <source>
        <dbReference type="EMBL" id="ARN73389.1"/>
    </source>
</evidence>
<dbReference type="SUPFAM" id="SSF47616">
    <property type="entry name" value="GST C-terminal domain-like"/>
    <property type="match status" value="1"/>
</dbReference>
<dbReference type="InterPro" id="IPR036282">
    <property type="entry name" value="Glutathione-S-Trfase_C_sf"/>
</dbReference>
<evidence type="ECO:0000256" key="2">
    <source>
        <dbReference type="ARBA" id="ARBA00012452"/>
    </source>
</evidence>
<dbReference type="InterPro" id="IPR040079">
    <property type="entry name" value="Glutathione_S-Trfase"/>
</dbReference>
<dbReference type="STRING" id="716816.BST96_04245"/>
<dbReference type="PRINTS" id="PR01625">
    <property type="entry name" value="GSTRNSFRASEO"/>
</dbReference>
<dbReference type="InterPro" id="IPR045073">
    <property type="entry name" value="Omega/Tau-like"/>
</dbReference>
<protein>
    <recommendedName>
        <fullName evidence="6">Glutathione-dependent dehydroascorbate reductase</fullName>
        <ecNumber evidence="3">1.20.4.2</ecNumber>
        <ecNumber evidence="1">1.8.5.1</ecNumber>
        <ecNumber evidence="2">2.5.1.18</ecNumber>
    </recommendedName>
    <alternativeName>
        <fullName evidence="7">Monomethylarsonic acid reductase</fullName>
    </alternativeName>
</protein>
<dbReference type="Proteomes" id="UP000193450">
    <property type="component" value="Chromosome"/>
</dbReference>
<dbReference type="AlphaFoldDB" id="A0A1X9NCY5"/>
<dbReference type="Gene3D" id="3.40.30.10">
    <property type="entry name" value="Glutaredoxin"/>
    <property type="match status" value="1"/>
</dbReference>
<evidence type="ECO:0000256" key="5">
    <source>
        <dbReference type="ARBA" id="ARBA00023002"/>
    </source>
</evidence>
<dbReference type="GO" id="GO:0005737">
    <property type="term" value="C:cytoplasm"/>
    <property type="evidence" value="ECO:0007669"/>
    <property type="project" value="InterPro"/>
</dbReference>
<dbReference type="Pfam" id="PF13409">
    <property type="entry name" value="GST_N_2"/>
    <property type="match status" value="1"/>
</dbReference>
<evidence type="ECO:0000256" key="7">
    <source>
        <dbReference type="ARBA" id="ARBA00032681"/>
    </source>
</evidence>
<comment type="catalytic activity">
    <reaction evidence="9">
        <text>methylarsonate + 2 glutathione + H(+) = methylarsonous acid + glutathione disulfide + H2O</text>
        <dbReference type="Rhea" id="RHEA:15969"/>
        <dbReference type="ChEBI" id="CHEBI:15377"/>
        <dbReference type="ChEBI" id="CHEBI:15378"/>
        <dbReference type="ChEBI" id="CHEBI:17826"/>
        <dbReference type="ChEBI" id="CHEBI:33409"/>
        <dbReference type="ChEBI" id="CHEBI:57925"/>
        <dbReference type="ChEBI" id="CHEBI:58297"/>
        <dbReference type="EC" id="1.20.4.2"/>
    </reaction>
</comment>
<sequence>MAASIQLYSNDGCPYAQRTRIALLEKGLDFDFAEVDLANKPDWFVEASPSGKVPVLVHDGHRLFESAIINEYIDEVWPQPALMPADAVLRAQARIWVDKFSAFASTLFYIGVKKDQQELQQLTEKLKAELQTIEDNGFAVFSGEGPYWFGQQLSLVDINFYTFFERMPMVEQKVGINLAAYPLISRWYQAMSDRESVKATARTAEQHIESFNRLSDRLAARL</sequence>
<dbReference type="OrthoDB" id="9810080at2"/>
<dbReference type="GO" id="GO:0050610">
    <property type="term" value="F:methylarsonate reductase activity"/>
    <property type="evidence" value="ECO:0007669"/>
    <property type="project" value="UniProtKB-EC"/>
</dbReference>
<dbReference type="SFLD" id="SFLDG01152">
    <property type="entry name" value="Main.3:_Omega-_and_Tau-like"/>
    <property type="match status" value="1"/>
</dbReference>
<evidence type="ECO:0000259" key="11">
    <source>
        <dbReference type="PROSITE" id="PS50404"/>
    </source>
</evidence>
<dbReference type="EC" id="1.8.5.1" evidence="1"/>
<evidence type="ECO:0000313" key="14">
    <source>
        <dbReference type="Proteomes" id="UP000193450"/>
    </source>
</evidence>
<dbReference type="EC" id="2.5.1.18" evidence="2"/>
<dbReference type="Gene3D" id="1.20.1050.10">
    <property type="match status" value="1"/>
</dbReference>
<dbReference type="EMBL" id="CP019343">
    <property type="protein sequence ID" value="ARN73389.1"/>
    <property type="molecule type" value="Genomic_DNA"/>
</dbReference>
<dbReference type="KEGG" id="osg:BST96_04245"/>
<dbReference type="PANTHER" id="PTHR43968">
    <property type="match status" value="1"/>
</dbReference>
<keyword evidence="14" id="KW-1185">Reference proteome</keyword>
<dbReference type="SUPFAM" id="SSF52833">
    <property type="entry name" value="Thioredoxin-like"/>
    <property type="match status" value="1"/>
</dbReference>
<accession>A0A1X9NCY5</accession>
<dbReference type="PANTHER" id="PTHR43968:SF6">
    <property type="entry name" value="GLUTATHIONE S-TRANSFERASE OMEGA"/>
    <property type="match status" value="1"/>
</dbReference>
<evidence type="ECO:0000256" key="8">
    <source>
        <dbReference type="ARBA" id="ARBA00047960"/>
    </source>
</evidence>
<dbReference type="GO" id="GO:0004364">
    <property type="term" value="F:glutathione transferase activity"/>
    <property type="evidence" value="ECO:0007669"/>
    <property type="project" value="UniProtKB-EC"/>
</dbReference>
<comment type="catalytic activity">
    <reaction evidence="8">
        <text>RX + glutathione = an S-substituted glutathione + a halide anion + H(+)</text>
        <dbReference type="Rhea" id="RHEA:16437"/>
        <dbReference type="ChEBI" id="CHEBI:15378"/>
        <dbReference type="ChEBI" id="CHEBI:16042"/>
        <dbReference type="ChEBI" id="CHEBI:17792"/>
        <dbReference type="ChEBI" id="CHEBI:57925"/>
        <dbReference type="ChEBI" id="CHEBI:90779"/>
        <dbReference type="EC" id="2.5.1.18"/>
    </reaction>
</comment>
<dbReference type="EC" id="1.20.4.2" evidence="3"/>
<dbReference type="InterPro" id="IPR010987">
    <property type="entry name" value="Glutathione-S-Trfase_C-like"/>
</dbReference>
<comment type="catalytic activity">
    <reaction evidence="10">
        <text>L-dehydroascorbate + 2 glutathione = glutathione disulfide + L-ascorbate</text>
        <dbReference type="Rhea" id="RHEA:24424"/>
        <dbReference type="ChEBI" id="CHEBI:38290"/>
        <dbReference type="ChEBI" id="CHEBI:57925"/>
        <dbReference type="ChEBI" id="CHEBI:58297"/>
        <dbReference type="ChEBI" id="CHEBI:58539"/>
        <dbReference type="EC" id="1.8.5.1"/>
    </reaction>
</comment>
<proteinExistence type="predicted"/>
<keyword evidence="5" id="KW-0560">Oxidoreductase</keyword>
<keyword evidence="4" id="KW-0808">Transferase</keyword>
<dbReference type="Pfam" id="PF00043">
    <property type="entry name" value="GST_C"/>
    <property type="match status" value="1"/>
</dbReference>